<evidence type="ECO:0000259" key="1">
    <source>
        <dbReference type="Pfam" id="PF09664"/>
    </source>
</evidence>
<dbReference type="InterPro" id="IPR024465">
    <property type="entry name" value="DUF2399"/>
</dbReference>
<dbReference type="AlphaFoldDB" id="A0A1U9K868"/>
<sequence length="433" mass="50107">MTELSSVEEAVRFFREEPGFDRLFRLFKKKCESLGRVGGSVKLSQFTEAELRSIANFYGTSYDTFVEKDMVRLKGFEQQLQKTRFEGVALHELLETYFGERLMSNKMKREQERAEVRAFFAKCADMYPAIVEWIVHVLQKPADARFIYNLERENRDRLQKMIACVAKAMSQLPGKGEAERLPLFAQRVTGNPHAFDVQGEQGRLFLHALAVHRARKEGEAVRMPNGSEEMNDLLQYAGLLRDDLHNFVTCAGLLAETARGVHPVWREAALSYTVWHVPVRELVKTVSIYPYRGRHVWIVENSGVYSAILDACPEAPIVCTHGQFKLATWLLLDRITRHNVVLYYSGDYDPEGLRMAQNLKDRYREHIQFWRMDVENYRSTKPQKKVGQDRLKKLERITHPELLPVASEMKRLQAAGYQEALTDSFIHDIRCSL</sequence>
<evidence type="ECO:0000313" key="3">
    <source>
        <dbReference type="EMBL" id="AQS56218.1"/>
    </source>
</evidence>
<keyword evidence="4" id="KW-1185">Reference proteome</keyword>
<dbReference type="InterPro" id="IPR024466">
    <property type="entry name" value="CHP02679_N"/>
</dbReference>
<dbReference type="Proteomes" id="UP000188603">
    <property type="component" value="Chromosome"/>
</dbReference>
<dbReference type="RefSeq" id="WP_077720078.1">
    <property type="nucleotide sequence ID" value="NZ_CP019699.1"/>
</dbReference>
<dbReference type="KEGG" id="ntr:B0W44_11040"/>
<proteinExistence type="predicted"/>
<dbReference type="Pfam" id="PF09664">
    <property type="entry name" value="DUF2399"/>
    <property type="match status" value="1"/>
</dbReference>
<feature type="domain" description="Conserved hypothetical protein CHP02679 N terminus" evidence="2">
    <location>
        <begin position="38"/>
        <end position="254"/>
    </location>
</feature>
<gene>
    <name evidence="3" type="ORF">B0W44_11040</name>
</gene>
<dbReference type="STRING" id="1471761.B0W44_11040"/>
<organism evidence="3 4">
    <name type="scientific">Novibacillus thermophilus</name>
    <dbReference type="NCBI Taxonomy" id="1471761"/>
    <lineage>
        <taxon>Bacteria</taxon>
        <taxon>Bacillati</taxon>
        <taxon>Bacillota</taxon>
        <taxon>Bacilli</taxon>
        <taxon>Bacillales</taxon>
        <taxon>Thermoactinomycetaceae</taxon>
        <taxon>Novibacillus</taxon>
    </lineage>
</organism>
<evidence type="ECO:0000313" key="4">
    <source>
        <dbReference type="Proteomes" id="UP000188603"/>
    </source>
</evidence>
<dbReference type="EMBL" id="CP019699">
    <property type="protein sequence ID" value="AQS56218.1"/>
    <property type="molecule type" value="Genomic_DNA"/>
</dbReference>
<protein>
    <submittedName>
        <fullName evidence="3">TIGR02679 family protein</fullName>
    </submittedName>
</protein>
<dbReference type="InterPro" id="IPR013495">
    <property type="entry name" value="CHP02679"/>
</dbReference>
<reference evidence="3 4" key="1">
    <citation type="journal article" date="2015" name="Int. J. Syst. Evol. Microbiol.">
        <title>Novibacillus thermophilus gen. nov., sp. nov., a Gram-staining-negative and moderately thermophilic member of the family Thermoactinomycetaceae.</title>
        <authorList>
            <person name="Yang G."/>
            <person name="Chen J."/>
            <person name="Zhou S."/>
        </authorList>
    </citation>
    <scope>NUCLEOTIDE SEQUENCE [LARGE SCALE GENOMIC DNA]</scope>
    <source>
        <strain evidence="3 4">SG-1</strain>
    </source>
</reference>
<dbReference type="Pfam" id="PF11796">
    <property type="entry name" value="DUF3323"/>
    <property type="match status" value="1"/>
</dbReference>
<accession>A0A1U9K868</accession>
<name>A0A1U9K868_9BACL</name>
<evidence type="ECO:0000259" key="2">
    <source>
        <dbReference type="Pfam" id="PF11796"/>
    </source>
</evidence>
<feature type="domain" description="DUF2399" evidence="1">
    <location>
        <begin position="275"/>
        <end position="429"/>
    </location>
</feature>
<dbReference type="NCBIfam" id="TIGR02679">
    <property type="entry name" value="TIGR02679 family protein"/>
    <property type="match status" value="1"/>
</dbReference>